<feature type="domain" description="Rhodanese" evidence="1">
    <location>
        <begin position="12"/>
        <end position="100"/>
    </location>
</feature>
<dbReference type="InterPro" id="IPR036873">
    <property type="entry name" value="Rhodanese-like_dom_sf"/>
</dbReference>
<dbReference type="EMBL" id="JACCFY010000001">
    <property type="protein sequence ID" value="NYJ78132.1"/>
    <property type="molecule type" value="Genomic_DNA"/>
</dbReference>
<proteinExistence type="predicted"/>
<reference evidence="2 3" key="1">
    <citation type="submission" date="2020-07" db="EMBL/GenBank/DDBJ databases">
        <title>Sequencing the genomes of 1000 actinobacteria strains.</title>
        <authorList>
            <person name="Klenk H.-P."/>
        </authorList>
    </citation>
    <scope>NUCLEOTIDE SEQUENCE [LARGE SCALE GENOMIC DNA]</scope>
    <source>
        <strain evidence="2 3">DSM 15475</strain>
    </source>
</reference>
<dbReference type="AlphaFoldDB" id="A0A7Z0GLG3"/>
<dbReference type="SMART" id="SM00450">
    <property type="entry name" value="RHOD"/>
    <property type="match status" value="1"/>
</dbReference>
<dbReference type="PROSITE" id="PS50206">
    <property type="entry name" value="RHODANESE_3"/>
    <property type="match status" value="1"/>
</dbReference>
<organism evidence="2 3">
    <name type="scientific">Nesterenkonia xinjiangensis</name>
    <dbReference type="NCBI Taxonomy" id="225327"/>
    <lineage>
        <taxon>Bacteria</taxon>
        <taxon>Bacillati</taxon>
        <taxon>Actinomycetota</taxon>
        <taxon>Actinomycetes</taxon>
        <taxon>Micrococcales</taxon>
        <taxon>Micrococcaceae</taxon>
        <taxon>Nesterenkonia</taxon>
    </lineage>
</organism>
<protein>
    <submittedName>
        <fullName evidence="2">Rhodanese-related sulfurtransferase</fullName>
    </submittedName>
</protein>
<sequence length="109" mass="11855">MSDFETIRAADVPEGAHLLDVREGYEFSAGHAPGALHIPVNEVPARFEGELDPDEDYHVICRTGGRSVQITQWLTAQGYSAVFVADGMDGWIEAGRTLEADGGEEPRIL</sequence>
<evidence type="ECO:0000259" key="1">
    <source>
        <dbReference type="PROSITE" id="PS50206"/>
    </source>
</evidence>
<name>A0A7Z0GLG3_9MICC</name>
<gene>
    <name evidence="2" type="ORF">HNR09_001543</name>
</gene>
<comment type="caution">
    <text evidence="2">The sequence shown here is derived from an EMBL/GenBank/DDBJ whole genome shotgun (WGS) entry which is preliminary data.</text>
</comment>
<dbReference type="PANTHER" id="PTHR43031">
    <property type="entry name" value="FAD-DEPENDENT OXIDOREDUCTASE"/>
    <property type="match status" value="1"/>
</dbReference>
<dbReference type="Gene3D" id="3.40.250.10">
    <property type="entry name" value="Rhodanese-like domain"/>
    <property type="match status" value="1"/>
</dbReference>
<keyword evidence="2" id="KW-0808">Transferase</keyword>
<dbReference type="RefSeq" id="WP_179541516.1">
    <property type="nucleotide sequence ID" value="NZ_BAAALL010000002.1"/>
</dbReference>
<keyword evidence="3" id="KW-1185">Reference proteome</keyword>
<dbReference type="InterPro" id="IPR001763">
    <property type="entry name" value="Rhodanese-like_dom"/>
</dbReference>
<evidence type="ECO:0000313" key="2">
    <source>
        <dbReference type="EMBL" id="NYJ78132.1"/>
    </source>
</evidence>
<evidence type="ECO:0000313" key="3">
    <source>
        <dbReference type="Proteomes" id="UP000535437"/>
    </source>
</evidence>
<dbReference type="CDD" id="cd00158">
    <property type="entry name" value="RHOD"/>
    <property type="match status" value="1"/>
</dbReference>
<accession>A0A7Z0GLG3</accession>
<dbReference type="Pfam" id="PF00581">
    <property type="entry name" value="Rhodanese"/>
    <property type="match status" value="1"/>
</dbReference>
<dbReference type="GO" id="GO:0016740">
    <property type="term" value="F:transferase activity"/>
    <property type="evidence" value="ECO:0007669"/>
    <property type="project" value="UniProtKB-KW"/>
</dbReference>
<dbReference type="PANTHER" id="PTHR43031:SF17">
    <property type="entry name" value="SULFURTRANSFERASE YTWF-RELATED"/>
    <property type="match status" value="1"/>
</dbReference>
<dbReference type="Proteomes" id="UP000535437">
    <property type="component" value="Unassembled WGS sequence"/>
</dbReference>
<dbReference type="SUPFAM" id="SSF52821">
    <property type="entry name" value="Rhodanese/Cell cycle control phosphatase"/>
    <property type="match status" value="1"/>
</dbReference>
<dbReference type="InterPro" id="IPR050229">
    <property type="entry name" value="GlpE_sulfurtransferase"/>
</dbReference>